<evidence type="ECO:0000259" key="1">
    <source>
        <dbReference type="Pfam" id="PF01636"/>
    </source>
</evidence>
<accession>A0ABR6PRN8</accession>
<dbReference type="InterPro" id="IPR011009">
    <property type="entry name" value="Kinase-like_dom_sf"/>
</dbReference>
<dbReference type="InterPro" id="IPR002575">
    <property type="entry name" value="Aminoglycoside_PTrfase"/>
</dbReference>
<dbReference type="RefSeq" id="WP_076377629.1">
    <property type="nucleotide sequence ID" value="NZ_FTMG01000018.1"/>
</dbReference>
<proteinExistence type="predicted"/>
<sequence>MKTNLLTNAIPEGKLPAVQNALKYLFNQSDIEDIQLLTGGLSSALVYRITIAGKDYLLRIVMRADEVHDPQRQHICMGLAASANIAPHVYYSNDEDALAITDFVQNKPVREGFASGEDLITALGSTIKTIHELPLFPKLVNFLDGVDTFIQQFKSLNMFPGHVTAEHFSLYAEIQKVYPRYDTDLVSSHNDLNPNNILFDGKKIWAIDWEAAFQNDRYVDLAIVAQTFVHNQEEEFIFLQTYFGEELDEYKKARFFLMQQICRMYYAMIMLKLAAAQKPADHLHDPDMNQPNMPEFGAMLMSGKILLDTYEGKLQYGKILLNTMLSAMKSERFKVAIDMMRVF</sequence>
<reference evidence="2 3" key="1">
    <citation type="submission" date="2020-08" db="EMBL/GenBank/DDBJ databases">
        <title>Genomic Encyclopedia of Type Strains, Phase IV (KMG-V): Genome sequencing to study the core and pangenomes of soil and plant-associated prokaryotes.</title>
        <authorList>
            <person name="Whitman W."/>
        </authorList>
    </citation>
    <scope>NUCLEOTIDE SEQUENCE [LARGE SCALE GENOMIC DNA]</scope>
    <source>
        <strain evidence="2 3">ANJLi2</strain>
    </source>
</reference>
<dbReference type="Pfam" id="PF01636">
    <property type="entry name" value="APH"/>
    <property type="match status" value="1"/>
</dbReference>
<keyword evidence="3" id="KW-1185">Reference proteome</keyword>
<dbReference type="Gene3D" id="3.90.1200.10">
    <property type="match status" value="1"/>
</dbReference>
<dbReference type="SUPFAM" id="SSF56112">
    <property type="entry name" value="Protein kinase-like (PK-like)"/>
    <property type="match status" value="1"/>
</dbReference>
<gene>
    <name evidence="2" type="ORF">HDF23_005227</name>
</gene>
<feature type="domain" description="Aminoglycoside phosphotransferase" evidence="1">
    <location>
        <begin position="34"/>
        <end position="237"/>
    </location>
</feature>
<dbReference type="Gene3D" id="3.30.200.20">
    <property type="entry name" value="Phosphorylase Kinase, domain 1"/>
    <property type="match status" value="1"/>
</dbReference>
<organism evidence="2 3">
    <name type="scientific">Mucilaginibacter lappiensis</name>
    <dbReference type="NCBI Taxonomy" id="354630"/>
    <lineage>
        <taxon>Bacteria</taxon>
        <taxon>Pseudomonadati</taxon>
        <taxon>Bacteroidota</taxon>
        <taxon>Sphingobacteriia</taxon>
        <taxon>Sphingobacteriales</taxon>
        <taxon>Sphingobacteriaceae</taxon>
        <taxon>Mucilaginibacter</taxon>
    </lineage>
</organism>
<protein>
    <recommendedName>
        <fullName evidence="1">Aminoglycoside phosphotransferase domain-containing protein</fullName>
    </recommendedName>
</protein>
<evidence type="ECO:0000313" key="3">
    <source>
        <dbReference type="Proteomes" id="UP000541583"/>
    </source>
</evidence>
<comment type="caution">
    <text evidence="2">The sequence shown here is derived from an EMBL/GenBank/DDBJ whole genome shotgun (WGS) entry which is preliminary data.</text>
</comment>
<name>A0ABR6PRN8_9SPHI</name>
<dbReference type="EMBL" id="JACHCB010000018">
    <property type="protein sequence ID" value="MBB6112452.1"/>
    <property type="molecule type" value="Genomic_DNA"/>
</dbReference>
<evidence type="ECO:0000313" key="2">
    <source>
        <dbReference type="EMBL" id="MBB6112452.1"/>
    </source>
</evidence>
<dbReference type="Proteomes" id="UP000541583">
    <property type="component" value="Unassembled WGS sequence"/>
</dbReference>